<keyword evidence="2" id="KW-1185">Reference proteome</keyword>
<dbReference type="EMBL" id="NPZB01000001">
    <property type="protein sequence ID" value="PNS09125.1"/>
    <property type="molecule type" value="Genomic_DNA"/>
</dbReference>
<sequence length="138" mass="14636">MSFADDIERVKRAEQALETNTRAITREWLRLRQTWGDAWTPGRIVIAGLAGGFLIGRSEPSNTTASGFINLVSALSGLFAVDQAGVAVEAVDDVADTAGEAVVEIAQHATDDGSGDGVAVNDDDVLRTHEALRRSGAW</sequence>
<name>A0A2K1Q250_9GAMM</name>
<dbReference type="Proteomes" id="UP000236220">
    <property type="component" value="Unassembled WGS sequence"/>
</dbReference>
<dbReference type="OrthoDB" id="6027991at2"/>
<dbReference type="AlphaFoldDB" id="A0A2K1Q250"/>
<protein>
    <submittedName>
        <fullName evidence="1">Uncharacterized protein</fullName>
    </submittedName>
</protein>
<proteinExistence type="predicted"/>
<comment type="caution">
    <text evidence="1">The sequence shown here is derived from an EMBL/GenBank/DDBJ whole genome shotgun (WGS) entry which is preliminary data.</text>
</comment>
<dbReference type="RefSeq" id="WP_103074212.1">
    <property type="nucleotide sequence ID" value="NZ_NPZB01000001.1"/>
</dbReference>
<organism evidence="1 2">
    <name type="scientific">Solilutibacter silvestris</name>
    <dbReference type="NCBI Taxonomy" id="1645665"/>
    <lineage>
        <taxon>Bacteria</taxon>
        <taxon>Pseudomonadati</taxon>
        <taxon>Pseudomonadota</taxon>
        <taxon>Gammaproteobacteria</taxon>
        <taxon>Lysobacterales</taxon>
        <taxon>Lysobacteraceae</taxon>
        <taxon>Solilutibacter</taxon>
    </lineage>
</organism>
<gene>
    <name evidence="1" type="ORF">Lysil_0754</name>
</gene>
<evidence type="ECO:0000313" key="1">
    <source>
        <dbReference type="EMBL" id="PNS09125.1"/>
    </source>
</evidence>
<evidence type="ECO:0000313" key="2">
    <source>
        <dbReference type="Proteomes" id="UP000236220"/>
    </source>
</evidence>
<accession>A0A2K1Q250</accession>
<reference evidence="1 2" key="1">
    <citation type="submission" date="2017-08" db="EMBL/GenBank/DDBJ databases">
        <title>Lysobacter sylvestris genome.</title>
        <authorList>
            <person name="Zhang D.-C."/>
            <person name="Albuquerque L."/>
            <person name="Franca L."/>
            <person name="Froufe H.J.C."/>
            <person name="Barroso C."/>
            <person name="Egas C."/>
            <person name="Da Costa M."/>
            <person name="Margesin R."/>
        </authorList>
    </citation>
    <scope>NUCLEOTIDE SEQUENCE [LARGE SCALE GENOMIC DNA]</scope>
    <source>
        <strain evidence="1 2">AM20-91</strain>
    </source>
</reference>